<proteinExistence type="predicted"/>
<evidence type="ECO:0000256" key="3">
    <source>
        <dbReference type="SAM" id="MobiDB-lite"/>
    </source>
</evidence>
<dbReference type="EMBL" id="REFR01000012">
    <property type="protein sequence ID" value="RMB04841.1"/>
    <property type="molecule type" value="Genomic_DNA"/>
</dbReference>
<dbReference type="PROSITE" id="PS00211">
    <property type="entry name" value="ABC_TRANSPORTER_1"/>
    <property type="match status" value="1"/>
</dbReference>
<feature type="region of interest" description="Disordered" evidence="3">
    <location>
        <begin position="212"/>
        <end position="231"/>
    </location>
</feature>
<evidence type="ECO:0000256" key="1">
    <source>
        <dbReference type="ARBA" id="ARBA00022741"/>
    </source>
</evidence>
<protein>
    <submittedName>
        <fullName evidence="5">Putative ABC transport system ATP-binding protein</fullName>
    </submittedName>
</protein>
<dbReference type="InterPro" id="IPR003593">
    <property type="entry name" value="AAA+_ATPase"/>
</dbReference>
<feature type="compositionally biased region" description="Basic and acidic residues" evidence="3">
    <location>
        <begin position="222"/>
        <end position="231"/>
    </location>
</feature>
<keyword evidence="1" id="KW-0547">Nucleotide-binding</keyword>
<dbReference type="InterPro" id="IPR003439">
    <property type="entry name" value="ABC_transporter-like_ATP-bd"/>
</dbReference>
<gene>
    <name evidence="5" type="ORF">BXY39_2411</name>
</gene>
<accession>A0A3M0C4Q7</accession>
<evidence type="ECO:0000256" key="2">
    <source>
        <dbReference type="ARBA" id="ARBA00022840"/>
    </source>
</evidence>
<evidence type="ECO:0000313" key="6">
    <source>
        <dbReference type="Proteomes" id="UP000271227"/>
    </source>
</evidence>
<dbReference type="GO" id="GO:0022857">
    <property type="term" value="F:transmembrane transporter activity"/>
    <property type="evidence" value="ECO:0007669"/>
    <property type="project" value="TreeGrafter"/>
</dbReference>
<evidence type="ECO:0000313" key="5">
    <source>
        <dbReference type="EMBL" id="RMB04841.1"/>
    </source>
</evidence>
<reference evidence="5 6" key="1">
    <citation type="submission" date="2018-10" db="EMBL/GenBank/DDBJ databases">
        <title>Genomic Encyclopedia of Archaeal and Bacterial Type Strains, Phase II (KMG-II): from individual species to whole genera.</title>
        <authorList>
            <person name="Goeker M."/>
        </authorList>
    </citation>
    <scope>NUCLEOTIDE SEQUENCE [LARGE SCALE GENOMIC DNA]</scope>
    <source>
        <strain evidence="5 6">DSM 25217</strain>
    </source>
</reference>
<dbReference type="PANTHER" id="PTHR24220">
    <property type="entry name" value="IMPORT ATP-BINDING PROTEIN"/>
    <property type="match status" value="1"/>
</dbReference>
<dbReference type="GO" id="GO:0016887">
    <property type="term" value="F:ATP hydrolysis activity"/>
    <property type="evidence" value="ECO:0007669"/>
    <property type="project" value="InterPro"/>
</dbReference>
<dbReference type="SMART" id="SM00382">
    <property type="entry name" value="AAA"/>
    <property type="match status" value="1"/>
</dbReference>
<dbReference type="InterPro" id="IPR027417">
    <property type="entry name" value="P-loop_NTPase"/>
</dbReference>
<dbReference type="InterPro" id="IPR017871">
    <property type="entry name" value="ABC_transporter-like_CS"/>
</dbReference>
<dbReference type="Proteomes" id="UP000271227">
    <property type="component" value="Unassembled WGS sequence"/>
</dbReference>
<sequence length="231" mass="24814">MSAPLIDVSDIRHRYGDRTVLSLPGWTLEKGQHSLLLGPSGSGKSTLLNILTGLITPSEGRVMVDGVCISTLPPARRDQARGQLFGIVFQNIRLISALTVRQNLRLARSLAKRSADEKLLEDLIQGLGIAHRADAKPRALSQGEAQRAAIARAAAQNAPILIADEPTSALDRGNAERAIDLLMTVADRTGATLIVATHDDRIRSRFSHVLDLGDTDMTTDPSDDRSSGDIS</sequence>
<dbReference type="InParanoid" id="A0A3M0C4Q7"/>
<dbReference type="InterPro" id="IPR015854">
    <property type="entry name" value="ABC_transpr_LolD-like"/>
</dbReference>
<dbReference type="AlphaFoldDB" id="A0A3M0C4Q7"/>
<dbReference type="Gene3D" id="3.40.50.300">
    <property type="entry name" value="P-loop containing nucleotide triphosphate hydrolases"/>
    <property type="match status" value="1"/>
</dbReference>
<keyword evidence="2 5" id="KW-0067">ATP-binding</keyword>
<dbReference type="SUPFAM" id="SSF52540">
    <property type="entry name" value="P-loop containing nucleoside triphosphate hydrolases"/>
    <property type="match status" value="1"/>
</dbReference>
<feature type="domain" description="ABC transporter" evidence="4">
    <location>
        <begin position="6"/>
        <end position="230"/>
    </location>
</feature>
<keyword evidence="6" id="KW-1185">Reference proteome</keyword>
<dbReference type="PROSITE" id="PS50893">
    <property type="entry name" value="ABC_TRANSPORTER_2"/>
    <property type="match status" value="1"/>
</dbReference>
<name>A0A3M0C4Q7_9PROT</name>
<organism evidence="5 6">
    <name type="scientific">Eilatimonas milleporae</name>
    <dbReference type="NCBI Taxonomy" id="911205"/>
    <lineage>
        <taxon>Bacteria</taxon>
        <taxon>Pseudomonadati</taxon>
        <taxon>Pseudomonadota</taxon>
        <taxon>Alphaproteobacteria</taxon>
        <taxon>Kordiimonadales</taxon>
        <taxon>Kordiimonadaceae</taxon>
        <taxon>Eilatimonas</taxon>
    </lineage>
</organism>
<dbReference type="GO" id="GO:0005524">
    <property type="term" value="F:ATP binding"/>
    <property type="evidence" value="ECO:0007669"/>
    <property type="project" value="UniProtKB-KW"/>
</dbReference>
<comment type="caution">
    <text evidence="5">The sequence shown here is derived from an EMBL/GenBank/DDBJ whole genome shotgun (WGS) entry which is preliminary data.</text>
</comment>
<dbReference type="RefSeq" id="WP_211332223.1">
    <property type="nucleotide sequence ID" value="NZ_REFR01000012.1"/>
</dbReference>
<dbReference type="Pfam" id="PF00005">
    <property type="entry name" value="ABC_tran"/>
    <property type="match status" value="1"/>
</dbReference>
<dbReference type="GO" id="GO:0005886">
    <property type="term" value="C:plasma membrane"/>
    <property type="evidence" value="ECO:0007669"/>
    <property type="project" value="TreeGrafter"/>
</dbReference>
<evidence type="ECO:0000259" key="4">
    <source>
        <dbReference type="PROSITE" id="PS50893"/>
    </source>
</evidence>